<name>A0A5Q0CB57_9HYPH</name>
<dbReference type="EMBL" id="CP043498">
    <property type="protein sequence ID" value="QFY61117.1"/>
    <property type="molecule type" value="Genomic_DNA"/>
</dbReference>
<dbReference type="Proteomes" id="UP000326881">
    <property type="component" value="Chromosome"/>
</dbReference>
<evidence type="ECO:0000313" key="2">
    <source>
        <dbReference type="EMBL" id="QFY61117.1"/>
    </source>
</evidence>
<protein>
    <recommendedName>
        <fullName evidence="1">DUF6894 domain-containing protein</fullName>
    </recommendedName>
</protein>
<dbReference type="Pfam" id="PF21834">
    <property type="entry name" value="DUF6894"/>
    <property type="match status" value="1"/>
</dbReference>
<dbReference type="OrthoDB" id="8392996at2"/>
<gene>
    <name evidence="2" type="ORF">FZ934_12265</name>
</gene>
<sequence>MLFYFNVRSENSYDIDEEGVDLPTLEAARSEARKSAREMVAELVLHDRRIAGMRFEITDSSGDVLAAILFRDVIKFD</sequence>
<dbReference type="RefSeq" id="WP_153271280.1">
    <property type="nucleotide sequence ID" value="NZ_CP043498.1"/>
</dbReference>
<feature type="domain" description="DUF6894" evidence="1">
    <location>
        <begin position="2"/>
        <end position="70"/>
    </location>
</feature>
<evidence type="ECO:0000313" key="3">
    <source>
        <dbReference type="Proteomes" id="UP000326881"/>
    </source>
</evidence>
<organism evidence="2 3">
    <name type="scientific">Rhizobium grahamii</name>
    <dbReference type="NCBI Taxonomy" id="1120045"/>
    <lineage>
        <taxon>Bacteria</taxon>
        <taxon>Pseudomonadati</taxon>
        <taxon>Pseudomonadota</taxon>
        <taxon>Alphaproteobacteria</taxon>
        <taxon>Hyphomicrobiales</taxon>
        <taxon>Rhizobiaceae</taxon>
        <taxon>Rhizobium/Agrobacterium group</taxon>
        <taxon>Rhizobium</taxon>
    </lineage>
</organism>
<proteinExistence type="predicted"/>
<evidence type="ECO:0000259" key="1">
    <source>
        <dbReference type="Pfam" id="PF21834"/>
    </source>
</evidence>
<accession>A0A5Q0CB57</accession>
<keyword evidence="3" id="KW-1185">Reference proteome</keyword>
<dbReference type="KEGG" id="rgr:FZ934_12265"/>
<dbReference type="InterPro" id="IPR054189">
    <property type="entry name" value="DUF6894"/>
</dbReference>
<reference evidence="2 3" key="1">
    <citation type="submission" date="2019-08" db="EMBL/GenBank/DDBJ databases">
        <title>Prosopis cineraria nodule microbiome.</title>
        <authorList>
            <person name="Ali R."/>
            <person name="Chaluvadi S.R."/>
            <person name="Wang X."/>
        </authorList>
    </citation>
    <scope>NUCLEOTIDE SEQUENCE [LARGE SCALE GENOMIC DNA]</scope>
    <source>
        <strain evidence="2 3">BG7</strain>
    </source>
</reference>
<dbReference type="AlphaFoldDB" id="A0A5Q0CB57"/>